<protein>
    <submittedName>
        <fullName evidence="2">Uncharacterized protein</fullName>
    </submittedName>
</protein>
<name>A0A8H7R2F6_9FUNG</name>
<evidence type="ECO:0000313" key="3">
    <source>
        <dbReference type="Proteomes" id="UP000603453"/>
    </source>
</evidence>
<dbReference type="AlphaFoldDB" id="A0A8H7R2F6"/>
<comment type="caution">
    <text evidence="2">The sequence shown here is derived from an EMBL/GenBank/DDBJ whole genome shotgun (WGS) entry which is preliminary data.</text>
</comment>
<gene>
    <name evidence="2" type="ORF">INT47_010768</name>
</gene>
<accession>A0A8H7R2F6</accession>
<evidence type="ECO:0000313" key="2">
    <source>
        <dbReference type="EMBL" id="KAG2202320.1"/>
    </source>
</evidence>
<reference evidence="2" key="1">
    <citation type="submission" date="2020-12" db="EMBL/GenBank/DDBJ databases">
        <title>Metabolic potential, ecology and presence of endohyphal bacteria is reflected in genomic diversity of Mucoromycotina.</title>
        <authorList>
            <person name="Muszewska A."/>
            <person name="Okrasinska A."/>
            <person name="Steczkiewicz K."/>
            <person name="Drgas O."/>
            <person name="Orlowska M."/>
            <person name="Perlinska-Lenart U."/>
            <person name="Aleksandrzak-Piekarczyk T."/>
            <person name="Szatraj K."/>
            <person name="Zielenkiewicz U."/>
            <person name="Pilsyk S."/>
            <person name="Malc E."/>
            <person name="Mieczkowski P."/>
            <person name="Kruszewska J.S."/>
            <person name="Biernat P."/>
            <person name="Pawlowska J."/>
        </authorList>
    </citation>
    <scope>NUCLEOTIDE SEQUENCE</scope>
    <source>
        <strain evidence="2">WA0000017839</strain>
    </source>
</reference>
<organism evidence="2 3">
    <name type="scientific">Mucor saturninus</name>
    <dbReference type="NCBI Taxonomy" id="64648"/>
    <lineage>
        <taxon>Eukaryota</taxon>
        <taxon>Fungi</taxon>
        <taxon>Fungi incertae sedis</taxon>
        <taxon>Mucoromycota</taxon>
        <taxon>Mucoromycotina</taxon>
        <taxon>Mucoromycetes</taxon>
        <taxon>Mucorales</taxon>
        <taxon>Mucorineae</taxon>
        <taxon>Mucoraceae</taxon>
        <taxon>Mucor</taxon>
    </lineage>
</organism>
<evidence type="ECO:0000256" key="1">
    <source>
        <dbReference type="SAM" id="MobiDB-lite"/>
    </source>
</evidence>
<dbReference type="EMBL" id="JAEPRD010000062">
    <property type="protein sequence ID" value="KAG2202320.1"/>
    <property type="molecule type" value="Genomic_DNA"/>
</dbReference>
<feature type="non-terminal residue" evidence="2">
    <location>
        <position position="1"/>
    </location>
</feature>
<feature type="region of interest" description="Disordered" evidence="1">
    <location>
        <begin position="51"/>
        <end position="102"/>
    </location>
</feature>
<keyword evidence="3" id="KW-1185">Reference proteome</keyword>
<proteinExistence type="predicted"/>
<feature type="compositionally biased region" description="Low complexity" evidence="1">
    <location>
        <begin position="52"/>
        <end position="80"/>
    </location>
</feature>
<sequence length="102" mass="10996">NRGFLYCAHVDDDVLKDKTNAINLNTVHPATIPLSNQISSLKVTHNHLNRQSTSAITTSTTSNISSTSTTPTTSNTSSTPKRVDNNNPPPSSQKKKAFKSDS</sequence>
<feature type="compositionally biased region" description="Basic residues" evidence="1">
    <location>
        <begin position="93"/>
        <end position="102"/>
    </location>
</feature>
<dbReference type="Proteomes" id="UP000603453">
    <property type="component" value="Unassembled WGS sequence"/>
</dbReference>